<dbReference type="Pfam" id="PF10127">
    <property type="entry name" value="RlaP"/>
    <property type="match status" value="1"/>
</dbReference>
<gene>
    <name evidence="1" type="ORF">KGB56_00960</name>
</gene>
<accession>A0ABX8AN67</accession>
<protein>
    <submittedName>
        <fullName evidence="1">Nucleotidyltransferase domain-containing protein</fullName>
    </submittedName>
</protein>
<reference evidence="1 2" key="1">
    <citation type="journal article" date="2021" name="Angew. Chem. Int. Ed. Engl.">
        <title>A novel family of nonribosomal peptides modulate collective behavior in Pseudovibrio bacteria isolated from marine sponges.</title>
        <authorList>
            <person name="Ioca L.P."/>
            <person name="Dai Y."/>
            <person name="Kunakom S."/>
            <person name="Diaz-Espinosa J."/>
            <person name="Krunic A."/>
            <person name="Crnkovic C.M."/>
            <person name="Orjala J."/>
            <person name="Sanchez L.M."/>
            <person name="Ferreira A.G."/>
            <person name="Berlinck R.G.S."/>
            <person name="Eustaquio A.S."/>
        </authorList>
    </citation>
    <scope>NUCLEOTIDE SEQUENCE [LARGE SCALE GENOMIC DNA]</scope>
    <source>
        <strain evidence="1 2">Ab134</strain>
    </source>
</reference>
<keyword evidence="2" id="KW-1185">Reference proteome</keyword>
<dbReference type="InterPro" id="IPR018775">
    <property type="entry name" value="RlaP"/>
</dbReference>
<organism evidence="1 2">
    <name type="scientific">Pseudovibrio brasiliensis</name>
    <dbReference type="NCBI Taxonomy" id="1898042"/>
    <lineage>
        <taxon>Bacteria</taxon>
        <taxon>Pseudomonadati</taxon>
        <taxon>Pseudomonadota</taxon>
        <taxon>Alphaproteobacteria</taxon>
        <taxon>Hyphomicrobiales</taxon>
        <taxon>Stappiaceae</taxon>
        <taxon>Pseudovibrio</taxon>
    </lineage>
</organism>
<proteinExistence type="predicted"/>
<name>A0ABX8AN67_9HYPH</name>
<evidence type="ECO:0000313" key="1">
    <source>
        <dbReference type="EMBL" id="QUS56082.1"/>
    </source>
</evidence>
<dbReference type="EMBL" id="CP074126">
    <property type="protein sequence ID" value="QUS56082.1"/>
    <property type="molecule type" value="Genomic_DNA"/>
</dbReference>
<dbReference type="Proteomes" id="UP000680706">
    <property type="component" value="Chromosome"/>
</dbReference>
<evidence type="ECO:0000313" key="2">
    <source>
        <dbReference type="Proteomes" id="UP000680706"/>
    </source>
</evidence>
<sequence length="275" mass="31704">MVGAPSQVGSESSSVFFELEKNFRDLENERNLRVLHAGDLSHLYLNKKSEDYYANCRFIYIRSIEHYLSLFPAEDTLEVDVNTPANVSGWDLKKTLIALLKGNPEPLDWVQLKDPYAGHIEFPKSLVSFALEYCDPVRFALYHYNRLERQKHRFDGVSLTEIVPERLYDLIRSSLVLRWYNQNRYQGVPPSRLMEIAEATFIRPVLRGEIEELVERSEAGMIKDVVRPAGAINDLILSELEAGPALLARRRRAFTQETASQADRFFLKWAVVPKN</sequence>